<evidence type="ECO:0000313" key="6">
    <source>
        <dbReference type="EMBL" id="MCT9810749.1"/>
    </source>
</evidence>
<proteinExistence type="inferred from homology"/>
<accession>A0ABT2PJT1</accession>
<evidence type="ECO:0000256" key="3">
    <source>
        <dbReference type="ARBA" id="ARBA00023125"/>
    </source>
</evidence>
<evidence type="ECO:0000256" key="1">
    <source>
        <dbReference type="ARBA" id="ARBA00009437"/>
    </source>
</evidence>
<dbReference type="Gene3D" id="1.10.10.10">
    <property type="entry name" value="Winged helix-like DNA-binding domain superfamily/Winged helix DNA-binding domain"/>
    <property type="match status" value="1"/>
</dbReference>
<dbReference type="SUPFAM" id="SSF53850">
    <property type="entry name" value="Periplasmic binding protein-like II"/>
    <property type="match status" value="1"/>
</dbReference>
<dbReference type="SUPFAM" id="SSF46785">
    <property type="entry name" value="Winged helix' DNA-binding domain"/>
    <property type="match status" value="1"/>
</dbReference>
<reference evidence="6 7" key="1">
    <citation type="submission" date="2022-09" db="EMBL/GenBank/DDBJ databases">
        <title>Draft genome of isolate Be4.</title>
        <authorList>
            <person name="Sanchez-Castro I."/>
            <person name="Martinez-Rodriguez P."/>
            <person name="Descostes M."/>
            <person name="Merroun M."/>
        </authorList>
    </citation>
    <scope>NUCLEOTIDE SEQUENCE [LARGE SCALE GENOMIC DNA]</scope>
    <source>
        <strain evidence="6 7">Be4</strain>
    </source>
</reference>
<comment type="caution">
    <text evidence="6">The sequence shown here is derived from an EMBL/GenBank/DDBJ whole genome shotgun (WGS) entry which is preliminary data.</text>
</comment>
<evidence type="ECO:0000313" key="7">
    <source>
        <dbReference type="Proteomes" id="UP001525968"/>
    </source>
</evidence>
<keyword evidence="3" id="KW-0238">DNA-binding</keyword>
<sequence length="299" mass="32540">MDTKYIQNFLKVVLSGSMSEAARQLDISPAAVAQQMRVLEQTLGVALLVRHGRSVRPTAAGERLFERGQQLVQDCDSLREWVASDTDGGELRLGTVNTALHGFLPEVMRAFIARHDSVRVSVRVATTPELYTALAQSTLDAALCLKPSFDLPKTVCWAALREEPLVLLVPADDAGQDPLQLLRSRPLVRYDRQLAGGKLADRYLQAQGIAPRERMELNSVLAVAMMVEQGLGVGLVPDIGQALTRQRAVSALALPPLPPGHGSPASSNRALGLLWLNTSPRIRWVRSLLDCARQCQADG</sequence>
<dbReference type="InterPro" id="IPR005119">
    <property type="entry name" value="LysR_subst-bd"/>
</dbReference>
<evidence type="ECO:0000259" key="5">
    <source>
        <dbReference type="PROSITE" id="PS50931"/>
    </source>
</evidence>
<dbReference type="InterPro" id="IPR000847">
    <property type="entry name" value="LysR_HTH_N"/>
</dbReference>
<dbReference type="InterPro" id="IPR036390">
    <property type="entry name" value="WH_DNA-bd_sf"/>
</dbReference>
<name>A0ABT2PJT1_9BURK</name>
<evidence type="ECO:0000256" key="2">
    <source>
        <dbReference type="ARBA" id="ARBA00023015"/>
    </source>
</evidence>
<dbReference type="Pfam" id="PF03466">
    <property type="entry name" value="LysR_substrate"/>
    <property type="match status" value="1"/>
</dbReference>
<dbReference type="Gene3D" id="3.40.190.290">
    <property type="match status" value="1"/>
</dbReference>
<dbReference type="EMBL" id="JAODYH010000004">
    <property type="protein sequence ID" value="MCT9810749.1"/>
    <property type="molecule type" value="Genomic_DNA"/>
</dbReference>
<dbReference type="PANTHER" id="PTHR30346:SF28">
    <property type="entry name" value="HTH-TYPE TRANSCRIPTIONAL REGULATOR CYNR"/>
    <property type="match status" value="1"/>
</dbReference>
<dbReference type="InterPro" id="IPR036388">
    <property type="entry name" value="WH-like_DNA-bd_sf"/>
</dbReference>
<dbReference type="PANTHER" id="PTHR30346">
    <property type="entry name" value="TRANSCRIPTIONAL DUAL REGULATOR HCAR-RELATED"/>
    <property type="match status" value="1"/>
</dbReference>
<feature type="domain" description="HTH lysR-type" evidence="5">
    <location>
        <begin position="1"/>
        <end position="58"/>
    </location>
</feature>
<dbReference type="Proteomes" id="UP001525968">
    <property type="component" value="Unassembled WGS sequence"/>
</dbReference>
<comment type="similarity">
    <text evidence="1">Belongs to the LysR transcriptional regulatory family.</text>
</comment>
<dbReference type="PROSITE" id="PS50931">
    <property type="entry name" value="HTH_LYSR"/>
    <property type="match status" value="1"/>
</dbReference>
<keyword evidence="4" id="KW-0804">Transcription</keyword>
<keyword evidence="7" id="KW-1185">Reference proteome</keyword>
<evidence type="ECO:0000256" key="4">
    <source>
        <dbReference type="ARBA" id="ARBA00023163"/>
    </source>
</evidence>
<dbReference type="Pfam" id="PF00126">
    <property type="entry name" value="HTH_1"/>
    <property type="match status" value="1"/>
</dbReference>
<gene>
    <name evidence="6" type="ORF">N0K08_08890</name>
</gene>
<organism evidence="6 7">
    <name type="scientific">Acidovorax bellezanensis</name>
    <dbReference type="NCBI Taxonomy" id="2976702"/>
    <lineage>
        <taxon>Bacteria</taxon>
        <taxon>Pseudomonadati</taxon>
        <taxon>Pseudomonadota</taxon>
        <taxon>Betaproteobacteria</taxon>
        <taxon>Burkholderiales</taxon>
        <taxon>Comamonadaceae</taxon>
        <taxon>Acidovorax</taxon>
    </lineage>
</organism>
<protein>
    <submittedName>
        <fullName evidence="6">LysR family transcriptional regulator</fullName>
    </submittedName>
</protein>
<keyword evidence="2" id="KW-0805">Transcription regulation</keyword>
<dbReference type="RefSeq" id="WP_261499872.1">
    <property type="nucleotide sequence ID" value="NZ_JAODYH010000004.1"/>
</dbReference>